<evidence type="ECO:0000256" key="6">
    <source>
        <dbReference type="ARBA" id="ARBA00022792"/>
    </source>
</evidence>
<name>A0A2L2Y1N5_PARTP</name>
<dbReference type="EMBL" id="IAAA01002788">
    <property type="protein sequence ID" value="LAA02096.1"/>
    <property type="molecule type" value="mRNA"/>
</dbReference>
<dbReference type="PANTHER" id="PTHR45758">
    <property type="entry name" value="MITOFERRIN-1-RELATED"/>
    <property type="match status" value="1"/>
</dbReference>
<accession>A0A2L2Y1N5</accession>
<evidence type="ECO:0000256" key="8">
    <source>
        <dbReference type="ARBA" id="ARBA00023004"/>
    </source>
</evidence>
<evidence type="ECO:0000256" key="3">
    <source>
        <dbReference type="ARBA" id="ARBA00022448"/>
    </source>
</evidence>
<dbReference type="GO" id="GO:0015093">
    <property type="term" value="F:ferrous iron transmembrane transporter activity"/>
    <property type="evidence" value="ECO:0007669"/>
    <property type="project" value="TreeGrafter"/>
</dbReference>
<keyword evidence="8" id="KW-0408">Iron</keyword>
<sequence length="334" mass="37160">MDFDDYETLPSSSSTVTHMVAGSFAGIMEHCLMYPFDSVKTRMQSLKPHPRAKYRSIVDAFSKMVRHEGVLRPVRGMPAVVFAAGPAHALHFACYEKAKRVISGTETGAGRPLAQGLAGALSTLLHDLIMNPAEVVKQRMQMYGSTYRSCTDCFFKVIHSEGIRALYRSYTTQLTMNIPFQSIHFMAYEFCQDLTNHQRTYNPSAHMLSGAISGAVAAAITNPLDVCKTLLNTQEQQVVNSMKSNQLQINGLFSAATTVYRFGGLKGYFRGLKARVIFQVPATAISWSVYEFFKYTLMWKYPSLQNNYKPDHSTLLTHDGSNTPAIAGLTVAYK</sequence>
<dbReference type="FunFam" id="1.50.40.10:FF:000127">
    <property type="entry name" value="MC family mitochondrial carrier protein"/>
    <property type="match status" value="1"/>
</dbReference>
<comment type="similarity">
    <text evidence="2 13">Belongs to the mitochondrial carrier (TC 2.A.29) family.</text>
</comment>
<evidence type="ECO:0000256" key="9">
    <source>
        <dbReference type="ARBA" id="ARBA00023065"/>
    </source>
</evidence>
<keyword evidence="3 13" id="KW-0813">Transport</keyword>
<keyword evidence="9" id="KW-0406">Ion transport</keyword>
<evidence type="ECO:0000256" key="2">
    <source>
        <dbReference type="ARBA" id="ARBA00006375"/>
    </source>
</evidence>
<dbReference type="AlphaFoldDB" id="A0A2L2Y1N5"/>
<reference evidence="14" key="1">
    <citation type="journal article" date="2016" name="Mol. Ecol. Resour.">
        <title>Evaluation of the impact of RNA preservation methods of spiders for de novo transcriptome assembly.</title>
        <authorList>
            <person name="Kono N."/>
            <person name="Nakamura H."/>
            <person name="Ito Y."/>
            <person name="Tomita M."/>
            <person name="Arakawa K."/>
        </authorList>
    </citation>
    <scope>NUCLEOTIDE SEQUENCE</scope>
    <source>
        <tissue evidence="14">Whole body</tissue>
    </source>
</reference>
<feature type="repeat" description="Solcar" evidence="12">
    <location>
        <begin position="13"/>
        <end position="101"/>
    </location>
</feature>
<evidence type="ECO:0000256" key="5">
    <source>
        <dbReference type="ARBA" id="ARBA00022692"/>
    </source>
</evidence>
<keyword evidence="4" id="KW-0410">Iron transport</keyword>
<dbReference type="GO" id="GO:0005743">
    <property type="term" value="C:mitochondrial inner membrane"/>
    <property type="evidence" value="ECO:0007669"/>
    <property type="project" value="UniProtKB-SubCell"/>
</dbReference>
<dbReference type="GO" id="GO:0048250">
    <property type="term" value="P:iron import into the mitochondrion"/>
    <property type="evidence" value="ECO:0007669"/>
    <property type="project" value="TreeGrafter"/>
</dbReference>
<dbReference type="InterPro" id="IPR018108">
    <property type="entry name" value="MCP_transmembrane"/>
</dbReference>
<proteinExistence type="evidence at transcript level"/>
<evidence type="ECO:0000256" key="10">
    <source>
        <dbReference type="ARBA" id="ARBA00023128"/>
    </source>
</evidence>
<dbReference type="OrthoDB" id="43906at2759"/>
<protein>
    <submittedName>
        <fullName evidence="14">Mitoferrin-2</fullName>
    </submittedName>
</protein>
<feature type="repeat" description="Solcar" evidence="12">
    <location>
        <begin position="201"/>
        <end position="296"/>
    </location>
</feature>
<dbReference type="SUPFAM" id="SSF103506">
    <property type="entry name" value="Mitochondrial carrier"/>
    <property type="match status" value="1"/>
</dbReference>
<evidence type="ECO:0000256" key="7">
    <source>
        <dbReference type="ARBA" id="ARBA00022989"/>
    </source>
</evidence>
<keyword evidence="7" id="KW-1133">Transmembrane helix</keyword>
<keyword evidence="6" id="KW-0999">Mitochondrion inner membrane</keyword>
<evidence type="ECO:0000313" key="14">
    <source>
        <dbReference type="EMBL" id="LAA02096.1"/>
    </source>
</evidence>
<evidence type="ECO:0000256" key="1">
    <source>
        <dbReference type="ARBA" id="ARBA00004448"/>
    </source>
</evidence>
<evidence type="ECO:0000256" key="4">
    <source>
        <dbReference type="ARBA" id="ARBA00022496"/>
    </source>
</evidence>
<keyword evidence="10" id="KW-0496">Mitochondrion</keyword>
<comment type="subcellular location">
    <subcellularLocation>
        <location evidence="1">Mitochondrion inner membrane</location>
        <topology evidence="1">Multi-pass membrane protein</topology>
    </subcellularLocation>
</comment>
<keyword evidence="11 12" id="KW-0472">Membrane</keyword>
<dbReference type="Pfam" id="PF00153">
    <property type="entry name" value="Mito_carr"/>
    <property type="match status" value="3"/>
</dbReference>
<evidence type="ECO:0000256" key="13">
    <source>
        <dbReference type="RuleBase" id="RU000488"/>
    </source>
</evidence>
<dbReference type="InterPro" id="IPR023395">
    <property type="entry name" value="MCP_dom_sf"/>
</dbReference>
<evidence type="ECO:0000256" key="11">
    <source>
        <dbReference type="ARBA" id="ARBA00023136"/>
    </source>
</evidence>
<dbReference type="FunFam" id="1.50.40.10:FF:000027">
    <property type="entry name" value="mitoferrin-2 isoform X1"/>
    <property type="match status" value="1"/>
</dbReference>
<evidence type="ECO:0000256" key="12">
    <source>
        <dbReference type="PROSITE-ProRule" id="PRU00282"/>
    </source>
</evidence>
<organism evidence="14">
    <name type="scientific">Parasteatoda tepidariorum</name>
    <name type="common">Common house spider</name>
    <name type="synonym">Achaearanea tepidariorum</name>
    <dbReference type="NCBI Taxonomy" id="114398"/>
    <lineage>
        <taxon>Eukaryota</taxon>
        <taxon>Metazoa</taxon>
        <taxon>Ecdysozoa</taxon>
        <taxon>Arthropoda</taxon>
        <taxon>Chelicerata</taxon>
        <taxon>Arachnida</taxon>
        <taxon>Araneae</taxon>
        <taxon>Araneomorphae</taxon>
        <taxon>Entelegynae</taxon>
        <taxon>Araneoidea</taxon>
        <taxon>Theridiidae</taxon>
        <taxon>Parasteatoda</taxon>
    </lineage>
</organism>
<keyword evidence="5 12" id="KW-0812">Transmembrane</keyword>
<dbReference type="PANTHER" id="PTHR45758:SF20">
    <property type="entry name" value="MITOFERRIN-2"/>
    <property type="match status" value="1"/>
</dbReference>
<dbReference type="PROSITE" id="PS50920">
    <property type="entry name" value="SOLCAR"/>
    <property type="match status" value="3"/>
</dbReference>
<feature type="repeat" description="Solcar" evidence="12">
    <location>
        <begin position="110"/>
        <end position="194"/>
    </location>
</feature>
<dbReference type="Gene3D" id="1.50.40.10">
    <property type="entry name" value="Mitochondrial carrier domain"/>
    <property type="match status" value="2"/>
</dbReference>